<feature type="domain" description="Solute-binding protein family 3/N-terminal" evidence="3">
    <location>
        <begin position="33"/>
        <end position="256"/>
    </location>
</feature>
<comment type="similarity">
    <text evidence="1">Belongs to the bacterial solute-binding protein 3 family.</text>
</comment>
<evidence type="ECO:0000256" key="2">
    <source>
        <dbReference type="ARBA" id="ARBA00022729"/>
    </source>
</evidence>
<keyword evidence="2" id="KW-0732">Signal</keyword>
<reference evidence="4" key="1">
    <citation type="journal article" date="2014" name="Int. J. Syst. Evol. Microbiol.">
        <title>Complete genome sequence of Corynebacterium casei LMG S-19264T (=DSM 44701T), isolated from a smear-ripened cheese.</title>
        <authorList>
            <consortium name="US DOE Joint Genome Institute (JGI-PGF)"/>
            <person name="Walter F."/>
            <person name="Albersmeier A."/>
            <person name="Kalinowski J."/>
            <person name="Ruckert C."/>
        </authorList>
    </citation>
    <scope>NUCLEOTIDE SEQUENCE</scope>
    <source>
        <strain evidence="4">KCTC 32337</strain>
    </source>
</reference>
<comment type="caution">
    <text evidence="4">The sequence shown here is derived from an EMBL/GenBank/DDBJ whole genome shotgun (WGS) entry which is preliminary data.</text>
</comment>
<proteinExistence type="inferred from homology"/>
<evidence type="ECO:0000256" key="1">
    <source>
        <dbReference type="ARBA" id="ARBA00010333"/>
    </source>
</evidence>
<sequence>MNIARPLIQLVSWAILVSSVFLVKALANDSTQNLSIAVGWSKPPYVIALNDTGYEVELARQVFKRMGYSITPVYVPYGRTLSMLKSAKVDAALTLSENTATQTIHLTDSYIQYQNVAISLQSSNFKIKRPNDLAKHSVASFQTATKILGKAYADSIKQVPLYLELPDQRRQVGMLLNGSISVLVMDVNIFNHLHSALEPIESRQLVSIHNIFPPSHYHVGFLNSELKEQFNRALNDFQASQAYEILVKKYHIFQEALSTH</sequence>
<dbReference type="Pfam" id="PF00497">
    <property type="entry name" value="SBP_bac_3"/>
    <property type="match status" value="1"/>
</dbReference>
<dbReference type="PANTHER" id="PTHR35936:SF25">
    <property type="entry name" value="ABC TRANSPORTER SUBSTRATE-BINDING PROTEIN"/>
    <property type="match status" value="1"/>
</dbReference>
<dbReference type="EMBL" id="BMZC01000010">
    <property type="protein sequence ID" value="GGZ73050.1"/>
    <property type="molecule type" value="Genomic_DNA"/>
</dbReference>
<reference evidence="4" key="2">
    <citation type="submission" date="2020-09" db="EMBL/GenBank/DDBJ databases">
        <authorList>
            <person name="Sun Q."/>
            <person name="Kim S."/>
        </authorList>
    </citation>
    <scope>NUCLEOTIDE SEQUENCE</scope>
    <source>
        <strain evidence="4">KCTC 32337</strain>
    </source>
</reference>
<evidence type="ECO:0000259" key="3">
    <source>
        <dbReference type="SMART" id="SM00062"/>
    </source>
</evidence>
<name>A0A8H9IBY1_9ALTE</name>
<organism evidence="4 5">
    <name type="scientific">Paraglaciecola chathamensis</name>
    <dbReference type="NCBI Taxonomy" id="368405"/>
    <lineage>
        <taxon>Bacteria</taxon>
        <taxon>Pseudomonadati</taxon>
        <taxon>Pseudomonadota</taxon>
        <taxon>Gammaproteobacteria</taxon>
        <taxon>Alteromonadales</taxon>
        <taxon>Alteromonadaceae</taxon>
        <taxon>Paraglaciecola</taxon>
    </lineage>
</organism>
<accession>A0A8H9IBY1</accession>
<dbReference type="InterPro" id="IPR001638">
    <property type="entry name" value="Solute-binding_3/MltF_N"/>
</dbReference>
<dbReference type="PANTHER" id="PTHR35936">
    <property type="entry name" value="MEMBRANE-BOUND LYTIC MUREIN TRANSGLYCOSYLASE F"/>
    <property type="match status" value="1"/>
</dbReference>
<dbReference type="SMART" id="SM00062">
    <property type="entry name" value="PBPb"/>
    <property type="match status" value="1"/>
</dbReference>
<evidence type="ECO:0000313" key="5">
    <source>
        <dbReference type="Proteomes" id="UP000622604"/>
    </source>
</evidence>
<dbReference type="SUPFAM" id="SSF53850">
    <property type="entry name" value="Periplasmic binding protein-like II"/>
    <property type="match status" value="1"/>
</dbReference>
<evidence type="ECO:0000313" key="4">
    <source>
        <dbReference type="EMBL" id="GGZ73050.1"/>
    </source>
</evidence>
<dbReference type="AlphaFoldDB" id="A0A8H9IBY1"/>
<dbReference type="RefSeq" id="WP_191866711.1">
    <property type="nucleotide sequence ID" value="NZ_BMZC01000010.1"/>
</dbReference>
<protein>
    <submittedName>
        <fullName evidence="4">Polar amino acid ABC transporter</fullName>
    </submittedName>
</protein>
<dbReference type="Gene3D" id="3.40.190.10">
    <property type="entry name" value="Periplasmic binding protein-like II"/>
    <property type="match status" value="2"/>
</dbReference>
<gene>
    <name evidence="4" type="ORF">GCM10011274_34260</name>
</gene>
<dbReference type="Proteomes" id="UP000622604">
    <property type="component" value="Unassembled WGS sequence"/>
</dbReference>